<reference evidence="2" key="1">
    <citation type="submission" date="2022-10" db="EMBL/GenBank/DDBJ databases">
        <authorList>
            <person name="Chen Y."/>
            <person name="Dougan E. K."/>
            <person name="Chan C."/>
            <person name="Rhodes N."/>
            <person name="Thang M."/>
        </authorList>
    </citation>
    <scope>NUCLEOTIDE SEQUENCE</scope>
</reference>
<keyword evidence="3" id="KW-0418">Kinase</keyword>
<keyword evidence="4" id="KW-1185">Reference proteome</keyword>
<evidence type="ECO:0000313" key="4">
    <source>
        <dbReference type="Proteomes" id="UP001152797"/>
    </source>
</evidence>
<dbReference type="EMBL" id="CAMXCT020006653">
    <property type="protein sequence ID" value="CAL1171100.1"/>
    <property type="molecule type" value="Genomic_DNA"/>
</dbReference>
<sequence length="551" mass="62123">MAQQLEKLLTEETRAGKEAEAELLAREDEKAKLLVLLKHKDWRLRQELLCSGRLRRALHNAKSSAGYYMLLCALRSWRDLSKRKKSQRKVERAKVSSQEALLRFSCRMMAVQLRRASAKPLAEAMHRLWLNSTRPTAEPQDMTGMSFTAKELSSRQTKHAGGKDRLLLVPVSIKTQVPEDEVLWGTPRKPLLEVKSPSSTPPGNAWKNNFHLRSPFSEASTRATSSSCPKASLAACAAAARLAIVFNRATLRCSAHAWRKLRANATVALPEADSDLWKWKEPCTQLQDVAKRLEVVPGKKHEEREVRHKASQSALDAEEWRARSRTLAHEQASKARRVATEPVHLGQEAFLDLQAAWQRERDEWVATCDKLRCQTLAAQGEAEAARLTEELQSLRVKLSEARRVATEPVHLGQEAFLDLQAVWQRERDEWVAACDKLRCQTLAAQGEAEAARLTEAEAAAAAKARQQAEPNQVEEDRLHLRQLHSQLQQLIHAAKVTGELEAKAAKALSEAADEREDLPGGLDEVLAYQTLVARLRSELRWEKERRHSCDE</sequence>
<evidence type="ECO:0000256" key="1">
    <source>
        <dbReference type="SAM" id="Coils"/>
    </source>
</evidence>
<name>A0A9P1GMU8_9DINO</name>
<gene>
    <name evidence="2" type="ORF">C1SCF055_LOCUS42347</name>
</gene>
<feature type="non-terminal residue" evidence="2">
    <location>
        <position position="1"/>
    </location>
</feature>
<keyword evidence="1" id="KW-0175">Coiled coil</keyword>
<keyword evidence="3" id="KW-0808">Transferase</keyword>
<feature type="coiled-coil region" evidence="1">
    <location>
        <begin position="377"/>
        <end position="404"/>
    </location>
</feature>
<reference evidence="3 4" key="2">
    <citation type="submission" date="2024-05" db="EMBL/GenBank/DDBJ databases">
        <authorList>
            <person name="Chen Y."/>
            <person name="Shah S."/>
            <person name="Dougan E. K."/>
            <person name="Thang M."/>
            <person name="Chan C."/>
        </authorList>
    </citation>
    <scope>NUCLEOTIDE SEQUENCE [LARGE SCALE GENOMIC DNA]</scope>
</reference>
<organism evidence="2">
    <name type="scientific">Cladocopium goreaui</name>
    <dbReference type="NCBI Taxonomy" id="2562237"/>
    <lineage>
        <taxon>Eukaryota</taxon>
        <taxon>Sar</taxon>
        <taxon>Alveolata</taxon>
        <taxon>Dinophyceae</taxon>
        <taxon>Suessiales</taxon>
        <taxon>Symbiodiniaceae</taxon>
        <taxon>Cladocopium</taxon>
    </lineage>
</organism>
<protein>
    <submittedName>
        <fullName evidence="3">Protein kinase 2</fullName>
    </submittedName>
</protein>
<dbReference type="EMBL" id="CAMXCT010006653">
    <property type="protein sequence ID" value="CAI4017725.1"/>
    <property type="molecule type" value="Genomic_DNA"/>
</dbReference>
<dbReference type="AlphaFoldDB" id="A0A9P1GMU8"/>
<proteinExistence type="predicted"/>
<comment type="caution">
    <text evidence="2">The sequence shown here is derived from an EMBL/GenBank/DDBJ whole genome shotgun (WGS) entry which is preliminary data.</text>
</comment>
<dbReference type="EMBL" id="CAMXCT030006653">
    <property type="protein sequence ID" value="CAL4805037.1"/>
    <property type="molecule type" value="Genomic_DNA"/>
</dbReference>
<evidence type="ECO:0000313" key="3">
    <source>
        <dbReference type="EMBL" id="CAL4805037.1"/>
    </source>
</evidence>
<dbReference type="Proteomes" id="UP001152797">
    <property type="component" value="Unassembled WGS sequence"/>
</dbReference>
<dbReference type="GO" id="GO:0016301">
    <property type="term" value="F:kinase activity"/>
    <property type="evidence" value="ECO:0007669"/>
    <property type="project" value="UniProtKB-KW"/>
</dbReference>
<evidence type="ECO:0000313" key="2">
    <source>
        <dbReference type="EMBL" id="CAI4017725.1"/>
    </source>
</evidence>
<accession>A0A9P1GMU8</accession>